<name>A0A1T4SPV0_9HYPH</name>
<dbReference type="AlphaFoldDB" id="A0A1T4SPV0"/>
<dbReference type="Gene3D" id="2.40.50.100">
    <property type="match status" value="1"/>
</dbReference>
<dbReference type="SUPFAM" id="SSF111369">
    <property type="entry name" value="HlyD-like secretion proteins"/>
    <property type="match status" value="1"/>
</dbReference>
<dbReference type="PANTHER" id="PTHR30469">
    <property type="entry name" value="MULTIDRUG RESISTANCE PROTEIN MDTA"/>
    <property type="match status" value="1"/>
</dbReference>
<evidence type="ECO:0000256" key="1">
    <source>
        <dbReference type="SAM" id="Coils"/>
    </source>
</evidence>
<keyword evidence="2" id="KW-0732">Signal</keyword>
<organism evidence="3 4">
    <name type="scientific">Enhydrobacter aerosaccus</name>
    <dbReference type="NCBI Taxonomy" id="225324"/>
    <lineage>
        <taxon>Bacteria</taxon>
        <taxon>Pseudomonadati</taxon>
        <taxon>Pseudomonadota</taxon>
        <taxon>Alphaproteobacteria</taxon>
        <taxon>Hyphomicrobiales</taxon>
        <taxon>Enhydrobacter</taxon>
    </lineage>
</organism>
<dbReference type="GO" id="GO:0015562">
    <property type="term" value="F:efflux transmembrane transporter activity"/>
    <property type="evidence" value="ECO:0007669"/>
    <property type="project" value="TreeGrafter"/>
</dbReference>
<feature type="coiled-coil region" evidence="1">
    <location>
        <begin position="104"/>
        <end position="187"/>
    </location>
</feature>
<dbReference type="Proteomes" id="UP000190092">
    <property type="component" value="Unassembled WGS sequence"/>
</dbReference>
<gene>
    <name evidence="3" type="ORF">SAMN02745126_04903</name>
</gene>
<protein>
    <submittedName>
        <fullName evidence="3">RND family efflux transporter, MFP subunit</fullName>
    </submittedName>
</protein>
<dbReference type="OrthoDB" id="9806939at2"/>
<evidence type="ECO:0000313" key="4">
    <source>
        <dbReference type="Proteomes" id="UP000190092"/>
    </source>
</evidence>
<dbReference type="Gene3D" id="2.40.30.170">
    <property type="match status" value="1"/>
</dbReference>
<keyword evidence="1" id="KW-0175">Coiled coil</keyword>
<evidence type="ECO:0000313" key="3">
    <source>
        <dbReference type="EMBL" id="SKA30186.1"/>
    </source>
</evidence>
<evidence type="ECO:0000256" key="2">
    <source>
        <dbReference type="SAM" id="SignalP"/>
    </source>
</evidence>
<feature type="signal peptide" evidence="2">
    <location>
        <begin position="1"/>
        <end position="22"/>
    </location>
</feature>
<keyword evidence="4" id="KW-1185">Reference proteome</keyword>
<proteinExistence type="predicted"/>
<sequence>MKIFPFFLKVGLPMLAVGGVAAALAVASKGSQPSAAAEVSGHPPAATYSSYIAGAGLVEALGRNIEISTPVGGIIDKVFVQVGAHVSAGAPLFRIEGRDKLAELKAREANIPLYEAKIQEAEAALADYRVQLKTAETLVDKRALSAEEFSKRRANVAIYESKLAQAKADLANAQAQVEESRTDLERRVVRSPIDGEVLELNALPGAYAAASVNDTVLAMVGNVDRLAVRIDIDENDAWRFERGRPARASIRGNSDLTVDLTFEYVEPYVRPKKSLTGSSTERTDTRVLQVVYSFPNGKIPAYVGQQMDVFISAPAAAETKGRAAEASGR</sequence>
<dbReference type="GO" id="GO:1990281">
    <property type="term" value="C:efflux pump complex"/>
    <property type="evidence" value="ECO:0007669"/>
    <property type="project" value="TreeGrafter"/>
</dbReference>
<dbReference type="Gene3D" id="1.10.287.470">
    <property type="entry name" value="Helix hairpin bin"/>
    <property type="match status" value="1"/>
</dbReference>
<dbReference type="RefSeq" id="WP_085936660.1">
    <property type="nucleotide sequence ID" value="NZ_FUWJ01000009.1"/>
</dbReference>
<dbReference type="EMBL" id="FUWJ01000009">
    <property type="protein sequence ID" value="SKA30186.1"/>
    <property type="molecule type" value="Genomic_DNA"/>
</dbReference>
<accession>A0A1T4SPV0</accession>
<feature type="chain" id="PRO_5011961870" evidence="2">
    <location>
        <begin position="23"/>
        <end position="329"/>
    </location>
</feature>
<reference evidence="4" key="1">
    <citation type="submission" date="2017-02" db="EMBL/GenBank/DDBJ databases">
        <authorList>
            <person name="Varghese N."/>
            <person name="Submissions S."/>
        </authorList>
    </citation>
    <scope>NUCLEOTIDE SEQUENCE [LARGE SCALE GENOMIC DNA]</scope>
    <source>
        <strain evidence="4">ATCC 27094</strain>
    </source>
</reference>
<dbReference type="PANTHER" id="PTHR30469:SF15">
    <property type="entry name" value="HLYD FAMILY OF SECRETION PROTEINS"/>
    <property type="match status" value="1"/>
</dbReference>
<dbReference type="STRING" id="225324.SAMN02745126_04903"/>